<dbReference type="AlphaFoldDB" id="A0A1G9UHR0"/>
<proteinExistence type="predicted"/>
<dbReference type="PANTHER" id="PTHR47199">
    <property type="entry name" value="PHOTOSYSTEM II STABILITY/ASSEMBLY FACTOR HCF136, CHLOROPLASTIC"/>
    <property type="match status" value="1"/>
</dbReference>
<organism evidence="3 4">
    <name type="scientific">Siphonobacter aquaeclarae</name>
    <dbReference type="NCBI Taxonomy" id="563176"/>
    <lineage>
        <taxon>Bacteria</taxon>
        <taxon>Pseudomonadati</taxon>
        <taxon>Bacteroidota</taxon>
        <taxon>Cytophagia</taxon>
        <taxon>Cytophagales</taxon>
        <taxon>Cytophagaceae</taxon>
        <taxon>Siphonobacter</taxon>
    </lineage>
</organism>
<feature type="chain" id="PRO_5011438573" description="Photosynthesis system II assembly factor Ycf48/Hcf136-like domain-containing protein" evidence="2">
    <location>
        <begin position="20"/>
        <end position="375"/>
    </location>
</feature>
<protein>
    <recommendedName>
        <fullName evidence="5">Photosynthesis system II assembly factor Ycf48/Hcf136-like domain-containing protein</fullName>
    </recommendedName>
</protein>
<name>A0A1G9UHR0_9BACT</name>
<dbReference type="Gene3D" id="2.130.10.10">
    <property type="entry name" value="YVTN repeat-like/Quinoprotein amine dehydrogenase"/>
    <property type="match status" value="2"/>
</dbReference>
<evidence type="ECO:0008006" key="5">
    <source>
        <dbReference type="Google" id="ProtNLM"/>
    </source>
</evidence>
<dbReference type="PANTHER" id="PTHR47199:SF2">
    <property type="entry name" value="PHOTOSYSTEM II STABILITY_ASSEMBLY FACTOR HCF136, CHLOROPLASTIC"/>
    <property type="match status" value="1"/>
</dbReference>
<dbReference type="CDD" id="cd15482">
    <property type="entry name" value="Sialidase_non-viral"/>
    <property type="match status" value="1"/>
</dbReference>
<evidence type="ECO:0000256" key="2">
    <source>
        <dbReference type="SAM" id="SignalP"/>
    </source>
</evidence>
<dbReference type="STRING" id="563176.SAMN04488090_3824"/>
<dbReference type="Proteomes" id="UP000198901">
    <property type="component" value="Unassembled WGS sequence"/>
</dbReference>
<keyword evidence="4" id="KW-1185">Reference proteome</keyword>
<sequence>MFLRYFLLFLVLVAGRVSGQWTVQPSGTEAHFRSVCAISSKVCWIGGTKGQVLRTADGGQTWEIHTIPGAEALDFRDIHAFNAEVAVAMSAGDADKGAARIYRTEDAGQSWKLVYQTHQKGAFLDGVEFWDKEHGICFGDPVDHAFFVLTTSDGGKSWTEVPRENFPAVEEGEAAFAASGTSLTIAGKKWAWIGTGGSRFARVFRSKDYGQTWEVAETPLPAGKTSGIFGLYFHNRLQGVAVGGDYVRVTDSTQNVLTTQDGGKTWNLEKSTYPPGLKEAVRLYRQENTAVVGGAPVTSVIERLIAVGPSGTCYSMNGGRDWKKLDDSPFHSVSFAGSAGWAVGAKGLIARFDGFRSAGKKPSTKNKKKQSAGSR</sequence>
<feature type="region of interest" description="Disordered" evidence="1">
    <location>
        <begin position="356"/>
        <end position="375"/>
    </location>
</feature>
<dbReference type="EMBL" id="FNGS01000007">
    <property type="protein sequence ID" value="SDM59436.1"/>
    <property type="molecule type" value="Genomic_DNA"/>
</dbReference>
<feature type="signal peptide" evidence="2">
    <location>
        <begin position="1"/>
        <end position="19"/>
    </location>
</feature>
<gene>
    <name evidence="3" type="ORF">SAMN04488090_3824</name>
</gene>
<evidence type="ECO:0000313" key="4">
    <source>
        <dbReference type="Proteomes" id="UP000198901"/>
    </source>
</evidence>
<evidence type="ECO:0000256" key="1">
    <source>
        <dbReference type="SAM" id="MobiDB-lite"/>
    </source>
</evidence>
<feature type="compositionally biased region" description="Basic residues" evidence="1">
    <location>
        <begin position="358"/>
        <end position="375"/>
    </location>
</feature>
<keyword evidence="2" id="KW-0732">Signal</keyword>
<dbReference type="SUPFAM" id="SSF110296">
    <property type="entry name" value="Oligoxyloglucan reducing end-specific cellobiohydrolase"/>
    <property type="match status" value="2"/>
</dbReference>
<accession>A0A1G9UHR0</accession>
<dbReference type="RefSeq" id="WP_176785613.1">
    <property type="nucleotide sequence ID" value="NZ_FNGS01000007.1"/>
</dbReference>
<evidence type="ECO:0000313" key="3">
    <source>
        <dbReference type="EMBL" id="SDM59436.1"/>
    </source>
</evidence>
<reference evidence="3 4" key="1">
    <citation type="submission" date="2016-10" db="EMBL/GenBank/DDBJ databases">
        <authorList>
            <person name="de Groot N.N."/>
        </authorList>
    </citation>
    <scope>NUCLEOTIDE SEQUENCE [LARGE SCALE GENOMIC DNA]</scope>
    <source>
        <strain evidence="3 4">DSM 21668</strain>
    </source>
</reference>
<dbReference type="InterPro" id="IPR015943">
    <property type="entry name" value="WD40/YVTN_repeat-like_dom_sf"/>
</dbReference>